<evidence type="ECO:0000313" key="1">
    <source>
        <dbReference type="EMBL" id="OXM56418.1"/>
    </source>
</evidence>
<sequence length="236" mass="25219">MNDQLDPELPRPTAHAVLRLPESATRRINTWSPGPGYIEVTTARTWVRRDERNADELHIVDYAAGNAATGPSVRTAVLPAANALSFAGAAPEHPEMTSAIGWSEEPIDTGHPALRYQDEVRSLRNELRERLRLDQDTYRALVPIMQVTSLPQGGFQVGLEVTAGPGLGGTSLLAGALSRLARGLGAESGWGISAAGWTPVPCAANSPLLYPVFPAALQKLGLSDSWPYLPVTPETA</sequence>
<comment type="caution">
    <text evidence="1">The sequence shown here is derived from an EMBL/GenBank/DDBJ whole genome shotgun (WGS) entry which is preliminary data.</text>
</comment>
<keyword evidence="2" id="KW-1185">Reference proteome</keyword>
<proteinExistence type="predicted"/>
<dbReference type="Proteomes" id="UP000215223">
    <property type="component" value="Unassembled WGS sequence"/>
</dbReference>
<evidence type="ECO:0000313" key="2">
    <source>
        <dbReference type="Proteomes" id="UP000215223"/>
    </source>
</evidence>
<dbReference type="AlphaFoldDB" id="A0A229SBY9"/>
<accession>A0A229SBY9</accession>
<reference evidence="1 2" key="1">
    <citation type="submission" date="2017-07" db="EMBL/GenBank/DDBJ databases">
        <title>Amycolatopsis thailandensis Genome sequencing and assembly.</title>
        <authorList>
            <person name="Kaur N."/>
            <person name="Mayilraj S."/>
        </authorList>
    </citation>
    <scope>NUCLEOTIDE SEQUENCE [LARGE SCALE GENOMIC DNA]</scope>
    <source>
        <strain evidence="1 2">JCM 16380</strain>
    </source>
</reference>
<gene>
    <name evidence="1" type="ORF">CFP71_13395</name>
</gene>
<dbReference type="EMBL" id="NMQT01000043">
    <property type="protein sequence ID" value="OXM56418.1"/>
    <property type="molecule type" value="Genomic_DNA"/>
</dbReference>
<name>A0A229SBY9_9PSEU</name>
<organism evidence="1 2">
    <name type="scientific">Amycolatopsis thailandensis</name>
    <dbReference type="NCBI Taxonomy" id="589330"/>
    <lineage>
        <taxon>Bacteria</taxon>
        <taxon>Bacillati</taxon>
        <taxon>Actinomycetota</taxon>
        <taxon>Actinomycetes</taxon>
        <taxon>Pseudonocardiales</taxon>
        <taxon>Pseudonocardiaceae</taxon>
        <taxon>Amycolatopsis</taxon>
    </lineage>
</organism>
<protein>
    <submittedName>
        <fullName evidence="1">Uncharacterized protein</fullName>
    </submittedName>
</protein>